<evidence type="ECO:0000313" key="4">
    <source>
        <dbReference type="EMBL" id="ADV54238.1"/>
    </source>
</evidence>
<dbReference type="HOGENOM" id="CLU_069356_12_9_6"/>
<evidence type="ECO:0000259" key="3">
    <source>
        <dbReference type="PROSITE" id="PS50977"/>
    </source>
</evidence>
<dbReference type="PROSITE" id="PS50977">
    <property type="entry name" value="HTH_TETR_2"/>
    <property type="match status" value="1"/>
</dbReference>
<dbReference type="InterPro" id="IPR054422">
    <property type="entry name" value="TetR-like_HI_0893_C"/>
</dbReference>
<gene>
    <name evidence="4" type="ordered locus">Sput200_1780</name>
</gene>
<dbReference type="KEGG" id="shp:Sput200_1780"/>
<dbReference type="InterPro" id="IPR009057">
    <property type="entry name" value="Homeodomain-like_sf"/>
</dbReference>
<dbReference type="OrthoDB" id="63332at2"/>
<keyword evidence="1 2" id="KW-0238">DNA-binding</keyword>
<dbReference type="Pfam" id="PF22604">
    <property type="entry name" value="TetR_HI_0893_C"/>
    <property type="match status" value="1"/>
</dbReference>
<protein>
    <submittedName>
        <fullName evidence="4">Transcriptional regulator, TetR family</fullName>
    </submittedName>
</protein>
<reference evidence="4 5" key="1">
    <citation type="submission" date="2011-01" db="EMBL/GenBank/DDBJ databases">
        <title>Complete sequence of Shewanella putrefaciens 200.</title>
        <authorList>
            <consortium name="US DOE Joint Genome Institute"/>
            <person name="Lucas S."/>
            <person name="Copeland A."/>
            <person name="Lapidus A."/>
            <person name="Cheng J.-F."/>
            <person name="Bruce D."/>
            <person name="Goodwin L."/>
            <person name="Pitluck S."/>
            <person name="Munk A.C."/>
            <person name="Detter J.C."/>
            <person name="Han C."/>
            <person name="Tapia R."/>
            <person name="Land M."/>
            <person name="Hauser L."/>
            <person name="Chang Y.-J."/>
            <person name="Jeffries C."/>
            <person name="Kyrpides N."/>
            <person name="Ivanova N."/>
            <person name="Mikhailova N."/>
            <person name="Kolker E."/>
            <person name="Lawrence C."/>
            <person name="McCue L.A."/>
            <person name="DiChristina T."/>
            <person name="Nealson K."/>
            <person name="Fredrickson J.K."/>
            <person name="Woyke T."/>
        </authorList>
    </citation>
    <scope>NUCLEOTIDE SEQUENCE [LARGE SCALE GENOMIC DNA]</scope>
    <source>
        <strain evidence="4 5">200</strain>
    </source>
</reference>
<dbReference type="EMBL" id="CP002457">
    <property type="protein sequence ID" value="ADV54238.1"/>
    <property type="molecule type" value="Genomic_DNA"/>
</dbReference>
<evidence type="ECO:0000256" key="1">
    <source>
        <dbReference type="ARBA" id="ARBA00023125"/>
    </source>
</evidence>
<dbReference type="Pfam" id="PF00440">
    <property type="entry name" value="TetR_N"/>
    <property type="match status" value="1"/>
</dbReference>
<dbReference type="PATRIC" id="fig|399804.5.peg.1836"/>
<evidence type="ECO:0000313" key="5">
    <source>
        <dbReference type="Proteomes" id="UP000008209"/>
    </source>
</evidence>
<dbReference type="AlphaFoldDB" id="E6XIZ1"/>
<dbReference type="PANTHER" id="PTHR43479:SF11">
    <property type="entry name" value="ACREF_ENVCD OPERON REPRESSOR-RELATED"/>
    <property type="match status" value="1"/>
</dbReference>
<dbReference type="PANTHER" id="PTHR43479">
    <property type="entry name" value="ACREF/ENVCD OPERON REPRESSOR-RELATED"/>
    <property type="match status" value="1"/>
</dbReference>
<evidence type="ECO:0000256" key="2">
    <source>
        <dbReference type="PROSITE-ProRule" id="PRU00335"/>
    </source>
</evidence>
<feature type="domain" description="HTH tetR-type" evidence="3">
    <location>
        <begin position="2"/>
        <end position="62"/>
    </location>
</feature>
<organism evidence="4 5">
    <name type="scientific">Shewanella putrefaciens (strain 200)</name>
    <dbReference type="NCBI Taxonomy" id="399804"/>
    <lineage>
        <taxon>Bacteria</taxon>
        <taxon>Pseudomonadati</taxon>
        <taxon>Pseudomonadota</taxon>
        <taxon>Gammaproteobacteria</taxon>
        <taxon>Alteromonadales</taxon>
        <taxon>Shewanellaceae</taxon>
        <taxon>Shewanella</taxon>
    </lineage>
</organism>
<accession>E6XIZ1</accession>
<dbReference type="GO" id="GO:0003677">
    <property type="term" value="F:DNA binding"/>
    <property type="evidence" value="ECO:0007669"/>
    <property type="project" value="UniProtKB-UniRule"/>
</dbReference>
<dbReference type="InterPro" id="IPR050624">
    <property type="entry name" value="HTH-type_Tx_Regulator"/>
</dbReference>
<dbReference type="Proteomes" id="UP000008209">
    <property type="component" value="Chromosome"/>
</dbReference>
<dbReference type="InterPro" id="IPR001647">
    <property type="entry name" value="HTH_TetR"/>
</dbReference>
<dbReference type="Gene3D" id="1.10.357.10">
    <property type="entry name" value="Tetracycline Repressor, domain 2"/>
    <property type="match status" value="1"/>
</dbReference>
<sequence>MLSKKDQILAAAEKVIAQKGFDGLSMQQVAKEANISTGGIYLYFSCKDELVVALRKTVITNLAQELLHGISDNYSSWENYRIVWFNIVKYGKIHSDNKISFEQYQKLPQLSYDSVNQYEKLLFAPLYQIYLKAIAEGEILNIDVNYLVALSLESAAALARYIRRESIPYDPIKLDEICRMSWQAICYKS</sequence>
<feature type="DNA-binding region" description="H-T-H motif" evidence="2">
    <location>
        <begin position="25"/>
        <end position="44"/>
    </location>
</feature>
<proteinExistence type="predicted"/>
<dbReference type="SUPFAM" id="SSF46689">
    <property type="entry name" value="Homeodomain-like"/>
    <property type="match status" value="1"/>
</dbReference>
<name>E6XIZ1_SHEP2</name>
<dbReference type="PRINTS" id="PR00455">
    <property type="entry name" value="HTHTETR"/>
</dbReference>